<dbReference type="Proteomes" id="UP000001007">
    <property type="component" value="Chromosome"/>
</dbReference>
<evidence type="ECO:0000259" key="1">
    <source>
        <dbReference type="Pfam" id="PF25984"/>
    </source>
</evidence>
<protein>
    <submittedName>
        <fullName evidence="2">ABC-type export system, membrane fusion protein</fullName>
    </submittedName>
</protein>
<dbReference type="eggNOG" id="COG0845">
    <property type="taxonomic scope" value="Bacteria"/>
</dbReference>
<organism evidence="2 3">
    <name type="scientific">Chlorobaculum tepidum (strain ATCC 49652 / DSM 12025 / NBRC 103806 / TLS)</name>
    <name type="common">Chlorobium tepidum</name>
    <dbReference type="NCBI Taxonomy" id="194439"/>
    <lineage>
        <taxon>Bacteria</taxon>
        <taxon>Pseudomonadati</taxon>
        <taxon>Chlorobiota</taxon>
        <taxon>Chlorobiia</taxon>
        <taxon>Chlorobiales</taxon>
        <taxon>Chlorobiaceae</taxon>
        <taxon>Chlorobaculum</taxon>
    </lineage>
</organism>
<dbReference type="KEGG" id="cte:CT0553"/>
<dbReference type="EnsemblBacteria" id="AAM71795">
    <property type="protein sequence ID" value="AAM71795"/>
    <property type="gene ID" value="CT0553"/>
</dbReference>
<reference evidence="2 3" key="1">
    <citation type="journal article" date="2002" name="Proc. Natl. Acad. Sci. U.S.A.">
        <title>The complete genome sequence of Chlorobium tepidum TLS, a photosynthetic, anaerobic, green-sulfur bacterium.</title>
        <authorList>
            <person name="Eisen J.A."/>
            <person name="Nelson K.E."/>
            <person name="Paulsen I.T."/>
            <person name="Heidelberg J.F."/>
            <person name="Wu M."/>
            <person name="Dodson R.J."/>
            <person name="Deboy R."/>
            <person name="Gwinn M.L."/>
            <person name="Nelson W.C."/>
            <person name="Haft D.H."/>
            <person name="Hickey E.K."/>
            <person name="Peterson J.D."/>
            <person name="Durkin A.S."/>
            <person name="Kolonay J.L."/>
            <person name="Yang F."/>
            <person name="Holt I."/>
            <person name="Umayam L.A."/>
            <person name="Mason T."/>
            <person name="Brenner M."/>
            <person name="Shea T.P."/>
            <person name="Parksey D."/>
            <person name="Nierman W.C."/>
            <person name="Feldblyum T.V."/>
            <person name="Hansen C.L."/>
            <person name="Craven M.B."/>
            <person name="Radune D."/>
            <person name="Vamathevan J."/>
            <person name="Khouri H."/>
            <person name="White O."/>
            <person name="Gruber T.M."/>
            <person name="Ketchum K.A."/>
            <person name="Venter J.C."/>
            <person name="Tettelin H."/>
            <person name="Bryant D.A."/>
            <person name="Fraser C.M."/>
        </authorList>
    </citation>
    <scope>NUCLEOTIDE SEQUENCE [LARGE SCALE GENOMIC DNA]</scope>
    <source>
        <strain evidence="3">ATCC 49652 / DSM 12025 / NBRC 103806 / TLS</strain>
    </source>
</reference>
<dbReference type="PATRIC" id="fig|194439.7.peg.518"/>
<dbReference type="SUPFAM" id="SSF111369">
    <property type="entry name" value="HlyD-like secretion proteins"/>
    <property type="match status" value="1"/>
</dbReference>
<keyword evidence="3" id="KW-1185">Reference proteome</keyword>
<name>Q8KEX9_CHLTE</name>
<dbReference type="AlphaFoldDB" id="Q8KEX9"/>
<sequence length="314" mass="34024">MRNKLLIGIAIFGILLGLGAAFFMKLRPKSEPPAFTPASNPYRSGIYANGIIESAQKNGTNVNIYPEVSGTVLKIFVHEGQQVKAGEPLLALDDAVQRSTTESAKASIAVAEATLANVQAQYAKLKASWNLDPRSVSKDALDTAANAVRAGKASLELARKQYDAARALLGKYTLTAREDGTVLAINTSVGSYISSQGGYNSYTGGYVPVIVMGNAENALQVRCYVDEILIQRLPKPDRMSAIMSIRGTTLKIPLTFERFEPNVTPKIELSSQRTERVDVRVLPVIFSFKKPANLTLYPGQLVDIYIGEQAAKNQ</sequence>
<dbReference type="EMBL" id="AE006470">
    <property type="protein sequence ID" value="AAM71795.1"/>
    <property type="molecule type" value="Genomic_DNA"/>
</dbReference>
<gene>
    <name evidence="2" type="ordered locus">CT0553</name>
</gene>
<dbReference type="Gene3D" id="2.40.50.100">
    <property type="match status" value="1"/>
</dbReference>
<feature type="domain" description="YknX-like barrel-sandwich hybrid" evidence="1">
    <location>
        <begin position="64"/>
        <end position="191"/>
    </location>
</feature>
<evidence type="ECO:0000313" key="3">
    <source>
        <dbReference type="Proteomes" id="UP000001007"/>
    </source>
</evidence>
<dbReference type="Pfam" id="PF25984">
    <property type="entry name" value="BSH_YknX"/>
    <property type="match status" value="1"/>
</dbReference>
<dbReference type="GO" id="GO:0015562">
    <property type="term" value="F:efflux transmembrane transporter activity"/>
    <property type="evidence" value="ECO:0007669"/>
    <property type="project" value="TreeGrafter"/>
</dbReference>
<dbReference type="InterPro" id="IPR058639">
    <property type="entry name" value="BSH_YknX-like"/>
</dbReference>
<dbReference type="Gene3D" id="1.10.287.470">
    <property type="entry name" value="Helix hairpin bin"/>
    <property type="match status" value="1"/>
</dbReference>
<dbReference type="PANTHER" id="PTHR30469:SF15">
    <property type="entry name" value="HLYD FAMILY OF SECRETION PROTEINS"/>
    <property type="match status" value="1"/>
</dbReference>
<accession>Q8KEX9</accession>
<proteinExistence type="predicted"/>
<dbReference type="HOGENOM" id="CLU_018816_6_4_10"/>
<evidence type="ECO:0000313" key="2">
    <source>
        <dbReference type="EMBL" id="AAM71795.1"/>
    </source>
</evidence>
<dbReference type="GO" id="GO:1990281">
    <property type="term" value="C:efflux pump complex"/>
    <property type="evidence" value="ECO:0007669"/>
    <property type="project" value="TreeGrafter"/>
</dbReference>
<dbReference type="RefSeq" id="WP_010932240.1">
    <property type="nucleotide sequence ID" value="NC_002932.3"/>
</dbReference>
<dbReference type="OrthoDB" id="9806939at2"/>
<dbReference type="PANTHER" id="PTHR30469">
    <property type="entry name" value="MULTIDRUG RESISTANCE PROTEIN MDTA"/>
    <property type="match status" value="1"/>
</dbReference>
<dbReference type="STRING" id="194439.CT0553"/>